<evidence type="ECO:0000313" key="6">
    <source>
        <dbReference type="EMBL" id="KAK4756986.1"/>
    </source>
</evidence>
<dbReference type="Pfam" id="PF26576">
    <property type="entry name" value="IBH1_N"/>
    <property type="match status" value="1"/>
</dbReference>
<reference evidence="6 7" key="1">
    <citation type="journal article" date="2023" name="Hortic Res">
        <title>Pangenome of water caltrop reveals structural variations and asymmetric subgenome divergence after allopolyploidization.</title>
        <authorList>
            <person name="Zhang X."/>
            <person name="Chen Y."/>
            <person name="Wang L."/>
            <person name="Yuan Y."/>
            <person name="Fang M."/>
            <person name="Shi L."/>
            <person name="Lu R."/>
            <person name="Comes H.P."/>
            <person name="Ma Y."/>
            <person name="Chen Y."/>
            <person name="Huang G."/>
            <person name="Zhou Y."/>
            <person name="Zheng Z."/>
            <person name="Qiu Y."/>
        </authorList>
    </citation>
    <scope>NUCLEOTIDE SEQUENCE [LARGE SCALE GENOMIC DNA]</scope>
    <source>
        <tissue evidence="6">Roots</tissue>
    </source>
</reference>
<evidence type="ECO:0000313" key="7">
    <source>
        <dbReference type="Proteomes" id="UP001345219"/>
    </source>
</evidence>
<dbReference type="InterPro" id="IPR044660">
    <property type="entry name" value="IBH1-like"/>
</dbReference>
<dbReference type="Proteomes" id="UP001345219">
    <property type="component" value="Chromosome 6"/>
</dbReference>
<name>A0AAN7JZR0_9MYRT</name>
<keyword evidence="3" id="KW-0804">Transcription</keyword>
<dbReference type="GO" id="GO:0046983">
    <property type="term" value="F:protein dimerization activity"/>
    <property type="evidence" value="ECO:0007669"/>
    <property type="project" value="InterPro"/>
</dbReference>
<evidence type="ECO:0000256" key="4">
    <source>
        <dbReference type="ARBA" id="ARBA00023242"/>
    </source>
</evidence>
<keyword evidence="2" id="KW-0805">Transcription regulation</keyword>
<dbReference type="PANTHER" id="PTHR33124:SF5">
    <property type="entry name" value="TRANSCRIPTION FACTOR IBH1-LIKE 1"/>
    <property type="match status" value="1"/>
</dbReference>
<dbReference type="GO" id="GO:0005634">
    <property type="term" value="C:nucleus"/>
    <property type="evidence" value="ECO:0007669"/>
    <property type="project" value="UniProtKB-SubCell"/>
</dbReference>
<evidence type="ECO:0000256" key="3">
    <source>
        <dbReference type="ARBA" id="ARBA00023163"/>
    </source>
</evidence>
<evidence type="ECO:0000256" key="2">
    <source>
        <dbReference type="ARBA" id="ARBA00023015"/>
    </source>
</evidence>
<dbReference type="InterPro" id="IPR036638">
    <property type="entry name" value="HLH_DNA-bd_sf"/>
</dbReference>
<dbReference type="InterPro" id="IPR059002">
    <property type="entry name" value="IBH1_N"/>
</dbReference>
<evidence type="ECO:0000256" key="1">
    <source>
        <dbReference type="ARBA" id="ARBA00004123"/>
    </source>
</evidence>
<comment type="caution">
    <text evidence="6">The sequence shown here is derived from an EMBL/GenBank/DDBJ whole genome shotgun (WGS) entry which is preliminary data.</text>
</comment>
<dbReference type="EMBL" id="JAXIOK010000013">
    <property type="protein sequence ID" value="KAK4756986.1"/>
    <property type="molecule type" value="Genomic_DNA"/>
</dbReference>
<feature type="domain" description="IBH1-like N-terminal" evidence="5">
    <location>
        <begin position="18"/>
        <end position="80"/>
    </location>
</feature>
<evidence type="ECO:0000259" key="5">
    <source>
        <dbReference type="Pfam" id="PF26576"/>
    </source>
</evidence>
<dbReference type="PANTHER" id="PTHR33124">
    <property type="entry name" value="TRANSCRIPTION FACTOR IBH1-LIKE 1"/>
    <property type="match status" value="1"/>
</dbReference>
<comment type="subcellular location">
    <subcellularLocation>
        <location evidence="1">Nucleus</location>
    </subcellularLocation>
</comment>
<dbReference type="SUPFAM" id="SSF47459">
    <property type="entry name" value="HLH, helix-loop-helix DNA-binding domain"/>
    <property type="match status" value="1"/>
</dbReference>
<keyword evidence="7" id="KW-1185">Reference proteome</keyword>
<dbReference type="CDD" id="cd11444">
    <property type="entry name" value="bHLH_AtIBH1_like"/>
    <property type="match status" value="1"/>
</dbReference>
<organism evidence="6 7">
    <name type="scientific">Trapa incisa</name>
    <dbReference type="NCBI Taxonomy" id="236973"/>
    <lineage>
        <taxon>Eukaryota</taxon>
        <taxon>Viridiplantae</taxon>
        <taxon>Streptophyta</taxon>
        <taxon>Embryophyta</taxon>
        <taxon>Tracheophyta</taxon>
        <taxon>Spermatophyta</taxon>
        <taxon>Magnoliopsida</taxon>
        <taxon>eudicotyledons</taxon>
        <taxon>Gunneridae</taxon>
        <taxon>Pentapetalae</taxon>
        <taxon>rosids</taxon>
        <taxon>malvids</taxon>
        <taxon>Myrtales</taxon>
        <taxon>Lythraceae</taxon>
        <taxon>Trapa</taxon>
    </lineage>
</organism>
<dbReference type="GO" id="GO:0006355">
    <property type="term" value="P:regulation of DNA-templated transcription"/>
    <property type="evidence" value="ECO:0007669"/>
    <property type="project" value="InterPro"/>
</dbReference>
<dbReference type="GO" id="GO:0000976">
    <property type="term" value="F:transcription cis-regulatory region binding"/>
    <property type="evidence" value="ECO:0007669"/>
    <property type="project" value="UniProtKB-ARBA"/>
</dbReference>
<protein>
    <recommendedName>
        <fullName evidence="5">IBH1-like N-terminal domain-containing protein</fullName>
    </recommendedName>
</protein>
<proteinExistence type="predicted"/>
<dbReference type="AlphaFoldDB" id="A0AAN7JZR0"/>
<gene>
    <name evidence="6" type="ORF">SAY87_007113</name>
</gene>
<keyword evidence="4" id="KW-0539">Nucleus</keyword>
<sequence>MTFSPSHRVDLKRMASKASLKQKFLKKWMEGLRTYGSSNPFTTVSERKRIIKLSADIAMASIQEGATKWSRALIENASQGMDTFKKSAMSDDRGARLPSAASVAKKIASKKISKSRRRRTRICEPPRPKRLQARSIAKRLVKKRTQVLKNLVPGGESMDDASLIKETLDYIMSLQVQVDVMRSLACMSEHLHRK</sequence>
<accession>A0AAN7JZR0</accession>
<dbReference type="InterPro" id="IPR044549">
    <property type="entry name" value="bHLH_AtIBH1-like"/>
</dbReference>